<evidence type="ECO:0000256" key="8">
    <source>
        <dbReference type="ARBA" id="ARBA00093266"/>
    </source>
</evidence>
<protein>
    <recommendedName>
        <fullName evidence="11">tRNA (guanosine(18)-2'-O)-methyltransferase TARBP1</fullName>
        <ecNumber evidence="10">2.1.1.34</ecNumber>
    </recommendedName>
    <alternativeName>
        <fullName evidence="12">TAR RNA-binding protein 1</fullName>
    </alternativeName>
</protein>
<dbReference type="Pfam" id="PF25050">
    <property type="entry name" value="TARBP1"/>
    <property type="match status" value="1"/>
</dbReference>
<evidence type="ECO:0000256" key="9">
    <source>
        <dbReference type="ARBA" id="ARBA00093361"/>
    </source>
</evidence>
<dbReference type="CDD" id="cd18091">
    <property type="entry name" value="SpoU-like_TRM3-like"/>
    <property type="match status" value="1"/>
</dbReference>
<evidence type="ECO:0000313" key="15">
    <source>
        <dbReference type="Ensembl" id="ENSELUP00000093090.1"/>
    </source>
</evidence>
<evidence type="ECO:0000313" key="16">
    <source>
        <dbReference type="Proteomes" id="UP000265140"/>
    </source>
</evidence>
<dbReference type="InterPro" id="IPR029026">
    <property type="entry name" value="tRNA_m1G_MTases_N"/>
</dbReference>
<comment type="similarity">
    <text evidence="1">Belongs to the class IV-like SAM-binding methyltransferase superfamily. RNA methyltransferase TrmH family.</text>
</comment>
<feature type="domain" description="TARBP1" evidence="14">
    <location>
        <begin position="246"/>
        <end position="384"/>
    </location>
</feature>
<dbReference type="GO" id="GO:0141100">
    <property type="term" value="F:tRNA (guanine(18)-2'-O)-methyltransferase activity"/>
    <property type="evidence" value="ECO:0007669"/>
    <property type="project" value="UniProtKB-EC"/>
</dbReference>
<dbReference type="Proteomes" id="UP000265140">
    <property type="component" value="Chromosome 5"/>
</dbReference>
<comment type="subunit">
    <text evidence="2">Monomer and homodimer.</text>
</comment>
<sequence length="1673" mass="186869">MSSILINALLSNCSDPDTLFNTLCWPSDSCPDRERVEALTTFIEGIGKLPQSDTSDDGGKVSFSTAKKHSFAQRLESIIWTQCLPLLSKVSNDDFKSNGRGEMTNAVCRLLGVCINTLDDTAVSVLVARTVLPSFRLPDEETGELPGKADRRLGIDVAIEAMSVLLPALASDEDLTVSILTSALSCIKTLSDTLVSKITVRLLFTLLNCYSERKVATTVQFILEDLCNWHESDRSTSNSPLVTERILLCFTALSDYLFPPGKQGQSLNYTGSDPRGSLQFWMVLQDGLTHKDNVSRKRALYLLKRCVALSEEEAAEYPSHSTSGEGGKEEIMFRWVPDQAKLLREFWEDYALVMETLEENQIHVVRPVLNRIDTLIQTAANDSQGVSLFHPSWLLCVYHRMFHSENKSVMREGVHHLLELQALRRPSFARAFSQFIVGPFMDVMSESSLFHRTAGQSVGECPELAVKLQGFMVAFFDSLPQESRGPVLLQLVRRLGSEHWCAVPILFLSQALSRLPPRPLLGPDGLHALREVLRCTMITHQVLLRGAAQCFLLHSALSLTDVTSVTLDDVFGFLVHFRADESLGRGTSLWNQLCDWLSDNEGSFRPRLGEAGDGTSTVPEGETVRGYVQRQMEAFLRVPAGAAQPDRLPEPGEAELLARATLLCVDMEVRRSGQKTADASAGLESLLRPLLDTLSRLGTNVYLPLRKTDKSLQLLLRLVQLRHGRHTEAPELQPDREQVDSVTVSMETLVLGAVESIQEFVLRRLSGELQEMCDVQRADLYLSVLRELVVKWHVSKIQDTFFSRLVRYALRTLQADQIPTVAGQVIRAVAMATLAMTCEVAELGVFSHQSETLNLLVDLSGYFYCPDASPLSLPHFNQTLLKPPAEEHSTRGLEPGPLLQDWGRLAARFIRDQWACLGYGRRLGSPGPLQFSRTPEALQAAIEAVSLLPSDLVLPVLDFMASVMPQVVLSDEARCIEAVTVSWRLVLGLSSNPRDFWPALQGFVTMAFQHSLLGLTEEQAPGLTSTLQKIAGELMDLSQAKTGVFSVLIQHCCNTWLPSCPGSEPGSGGLSQSDAVFSSALLHADILAEACVYGPVFRRDQRLIQEVQVYVERLGEECAANTAVTSDNRDDQFPRVCVLAFLSCLQPSDKLHERLMEDLVLRLLTKDEAISKSKQRYYSNSLQHRVKNRVWQTLLMLLPKLREVTHARTHTHTHTHTHIETLTHKMTLCLFLQEFVGMVLVRVFQAGFVSNQASVKYLIEWMMVLILFQFPEHMDCLWACFNVDQEKTKTSICTFLSVLVHLNIILPHLKEKALHWRKALDVTLQWCFSHNFSVRLYALLALKRVWGLEGPRAEAEEEAGGPDSLGGLATVVKACLHQAEAMQSTGNANKNWTRIQEHFFFGAFHPIRDYSVETIFYTLPSLSEVSEDEWILPGKFESLVDFSQSASLPLRNPVPDLSLLHPGDWIQQDKGEQDHEERWAEVQKKMTPWRLGIQEPELGMVPQQRAARLGKLNSALLVVATLIDKPTNLGGLCRTCEIFGASGLVLDSLRHVTDKHFQALSVSSELWLPLLEVKPMELADFLQGKKREGYCIVGVEQTAKSQSLQDYRFPKKTLLLLGNEREGIPANLLQLLDVCVEIPQQGVIRSLNVHVSAALLVWEYTRQYLPPAGGKSD</sequence>
<keyword evidence="4" id="KW-0808">Transferase</keyword>
<evidence type="ECO:0000256" key="7">
    <source>
        <dbReference type="ARBA" id="ARBA00022990"/>
    </source>
</evidence>
<dbReference type="SUPFAM" id="SSF75217">
    <property type="entry name" value="alpha/beta knot"/>
    <property type="match status" value="1"/>
</dbReference>
<reference evidence="15" key="2">
    <citation type="submission" date="2025-08" db="UniProtKB">
        <authorList>
            <consortium name="Ensembl"/>
        </authorList>
    </citation>
    <scope>IDENTIFICATION</scope>
</reference>
<reference evidence="15 16" key="1">
    <citation type="submission" date="2020-02" db="EMBL/GenBank/DDBJ databases">
        <title>Esox lucius (northern pike) genome, fEsoLuc1, primary haplotype.</title>
        <authorList>
            <person name="Myers G."/>
            <person name="Karagic N."/>
            <person name="Meyer A."/>
            <person name="Pippel M."/>
            <person name="Reichard M."/>
            <person name="Winkler S."/>
            <person name="Tracey A."/>
            <person name="Sims Y."/>
            <person name="Howe K."/>
            <person name="Rhie A."/>
            <person name="Formenti G."/>
            <person name="Durbin R."/>
            <person name="Fedrigo O."/>
            <person name="Jarvis E.D."/>
        </authorList>
    </citation>
    <scope>NUCLEOTIDE SEQUENCE [LARGE SCALE GENOMIC DNA]</scope>
</reference>
<dbReference type="PANTHER" id="PTHR12029:SF11">
    <property type="entry name" value="METHYLTRANSFERASE TARBP1-RELATED"/>
    <property type="match status" value="1"/>
</dbReference>
<dbReference type="InterPro" id="IPR016024">
    <property type="entry name" value="ARM-type_fold"/>
</dbReference>
<reference evidence="15" key="3">
    <citation type="submission" date="2025-09" db="UniProtKB">
        <authorList>
            <consortium name="Ensembl"/>
        </authorList>
    </citation>
    <scope>IDENTIFICATION</scope>
</reference>
<dbReference type="GO" id="GO:0003723">
    <property type="term" value="F:RNA binding"/>
    <property type="evidence" value="ECO:0007669"/>
    <property type="project" value="UniProtKB-KW"/>
</dbReference>
<keyword evidence="7" id="KW-0007">Acetylation</keyword>
<comment type="catalytic activity">
    <reaction evidence="8">
        <text>guanosine(18) in tRNA + S-adenosyl-L-methionine = 2'-O-methylguanosine(18) in tRNA + S-adenosyl-L-homocysteine + H(+)</text>
        <dbReference type="Rhea" id="RHEA:20077"/>
        <dbReference type="Rhea" id="RHEA-COMP:10190"/>
        <dbReference type="Rhea" id="RHEA-COMP:10192"/>
        <dbReference type="ChEBI" id="CHEBI:15378"/>
        <dbReference type="ChEBI" id="CHEBI:57856"/>
        <dbReference type="ChEBI" id="CHEBI:59789"/>
        <dbReference type="ChEBI" id="CHEBI:74269"/>
        <dbReference type="ChEBI" id="CHEBI:74445"/>
        <dbReference type="EC" id="2.1.1.34"/>
    </reaction>
    <physiologicalReaction direction="left-to-right" evidence="8">
        <dbReference type="Rhea" id="RHEA:20078"/>
    </physiologicalReaction>
</comment>
<dbReference type="PROSITE" id="PS51624">
    <property type="entry name" value="SAM_MT_TRMH_2"/>
    <property type="match status" value="1"/>
</dbReference>
<dbReference type="Ensembl" id="ENSELUT00000106618.1">
    <property type="protein sequence ID" value="ENSELUP00000093090.1"/>
    <property type="gene ID" value="ENSELUG00000012193.3"/>
</dbReference>
<organism evidence="15 16">
    <name type="scientific">Esox lucius</name>
    <name type="common">Northern pike</name>
    <dbReference type="NCBI Taxonomy" id="8010"/>
    <lineage>
        <taxon>Eukaryota</taxon>
        <taxon>Metazoa</taxon>
        <taxon>Chordata</taxon>
        <taxon>Craniata</taxon>
        <taxon>Vertebrata</taxon>
        <taxon>Euteleostomi</taxon>
        <taxon>Actinopterygii</taxon>
        <taxon>Neopterygii</taxon>
        <taxon>Teleostei</taxon>
        <taxon>Protacanthopterygii</taxon>
        <taxon>Esociformes</taxon>
        <taxon>Esocidae</taxon>
        <taxon>Esox</taxon>
    </lineage>
</organism>
<dbReference type="InterPro" id="IPR045330">
    <property type="entry name" value="TRM3/TARBP1"/>
</dbReference>
<keyword evidence="16" id="KW-1185">Reference proteome</keyword>
<evidence type="ECO:0000256" key="4">
    <source>
        <dbReference type="ARBA" id="ARBA00022679"/>
    </source>
</evidence>
<dbReference type="InterPro" id="IPR044748">
    <property type="entry name" value="Trm3/TARBP1_C"/>
</dbReference>
<evidence type="ECO:0000256" key="12">
    <source>
        <dbReference type="ARBA" id="ARBA00093656"/>
    </source>
</evidence>
<evidence type="ECO:0000256" key="5">
    <source>
        <dbReference type="ARBA" id="ARBA00022691"/>
    </source>
</evidence>
<dbReference type="Gene3D" id="3.40.1280.10">
    <property type="match status" value="1"/>
</dbReference>
<dbReference type="GO" id="GO:0030488">
    <property type="term" value="P:tRNA methylation"/>
    <property type="evidence" value="ECO:0007669"/>
    <property type="project" value="InterPro"/>
</dbReference>
<dbReference type="EC" id="2.1.1.34" evidence="10"/>
<evidence type="ECO:0000256" key="3">
    <source>
        <dbReference type="ARBA" id="ARBA00022603"/>
    </source>
</evidence>
<keyword evidence="5" id="KW-0949">S-adenosyl-L-methionine</keyword>
<comment type="function">
    <text evidence="9">S-adenosyl-L-methionine-dependent 2'-O-ribose methyltransferase that catalyzes the formation of 2'-O-methylguanosine at position 18 (Gm18) in a subset of tRNA. Selectively mediates Gm18 methylation of tRNAGln-TTG/CTG and tRNASer-TGA/GCT. Gm18 modification can enhance the stability of modified tRNAs.</text>
</comment>
<dbReference type="InterPro" id="IPR056921">
    <property type="entry name" value="TARBP1_dom"/>
</dbReference>
<evidence type="ECO:0000256" key="2">
    <source>
        <dbReference type="ARBA" id="ARBA00011407"/>
    </source>
</evidence>
<dbReference type="InterPro" id="IPR025806">
    <property type="entry name" value="TARBP1"/>
</dbReference>
<evidence type="ECO:0000256" key="1">
    <source>
        <dbReference type="ARBA" id="ARBA00007228"/>
    </source>
</evidence>
<evidence type="ECO:0000256" key="10">
    <source>
        <dbReference type="ARBA" id="ARBA00093594"/>
    </source>
</evidence>
<dbReference type="InterPro" id="IPR001537">
    <property type="entry name" value="SpoU_MeTrfase"/>
</dbReference>
<evidence type="ECO:0000256" key="11">
    <source>
        <dbReference type="ARBA" id="ARBA00093636"/>
    </source>
</evidence>
<dbReference type="Pfam" id="PF00588">
    <property type="entry name" value="SpoU_methylase"/>
    <property type="match status" value="1"/>
</dbReference>
<evidence type="ECO:0000259" key="14">
    <source>
        <dbReference type="Pfam" id="PF25050"/>
    </source>
</evidence>
<dbReference type="PANTHER" id="PTHR12029">
    <property type="entry name" value="RNA METHYLTRANSFERASE"/>
    <property type="match status" value="1"/>
</dbReference>
<dbReference type="InterPro" id="IPR029028">
    <property type="entry name" value="Alpha/beta_knot_MTases"/>
</dbReference>
<proteinExistence type="inferred from homology"/>
<name>A0AAY5KXQ8_ESOLU</name>
<feature type="domain" description="tRNA/rRNA methyltransferase SpoU type" evidence="13">
    <location>
        <begin position="1516"/>
        <end position="1657"/>
    </location>
</feature>
<evidence type="ECO:0000259" key="13">
    <source>
        <dbReference type="Pfam" id="PF00588"/>
    </source>
</evidence>
<evidence type="ECO:0000256" key="6">
    <source>
        <dbReference type="ARBA" id="ARBA00022884"/>
    </source>
</evidence>
<dbReference type="FunFam" id="3.40.1280.10:FF:000010">
    <property type="entry name" value="probable methyltransferase TARBP1"/>
    <property type="match status" value="1"/>
</dbReference>
<keyword evidence="6" id="KW-0694">RNA-binding</keyword>
<dbReference type="SUPFAM" id="SSF48371">
    <property type="entry name" value="ARM repeat"/>
    <property type="match status" value="1"/>
</dbReference>
<accession>A0AAY5KXQ8</accession>
<keyword evidence="3" id="KW-0489">Methyltransferase</keyword>
<dbReference type="GeneTree" id="ENSGT00390000003939"/>